<protein>
    <submittedName>
        <fullName evidence="2">Uncharacterized protein</fullName>
    </submittedName>
</protein>
<keyword evidence="1" id="KW-0812">Transmembrane</keyword>
<keyword evidence="1" id="KW-1133">Transmembrane helix</keyword>
<proteinExistence type="predicted"/>
<evidence type="ECO:0000256" key="1">
    <source>
        <dbReference type="SAM" id="Phobius"/>
    </source>
</evidence>
<keyword evidence="1" id="KW-0472">Membrane</keyword>
<dbReference type="AlphaFoldDB" id="A0A0E9XG94"/>
<name>A0A0E9XG94_ANGAN</name>
<reference evidence="2" key="2">
    <citation type="journal article" date="2015" name="Fish Shellfish Immunol.">
        <title>Early steps in the European eel (Anguilla anguilla)-Vibrio vulnificus interaction in the gills: Role of the RtxA13 toxin.</title>
        <authorList>
            <person name="Callol A."/>
            <person name="Pajuelo D."/>
            <person name="Ebbesson L."/>
            <person name="Teles M."/>
            <person name="MacKenzie S."/>
            <person name="Amaro C."/>
        </authorList>
    </citation>
    <scope>NUCLEOTIDE SEQUENCE</scope>
</reference>
<feature type="transmembrane region" description="Helical" evidence="1">
    <location>
        <begin position="18"/>
        <end position="38"/>
    </location>
</feature>
<sequence length="64" mass="7508">MSRVCTLHSSDLLSVRQGFLLTVTFICIFIPLEIYVHITHTTCNLYTCIRTYMHTYIHTDILML</sequence>
<evidence type="ECO:0000313" key="2">
    <source>
        <dbReference type="EMBL" id="JAI01728.1"/>
    </source>
</evidence>
<accession>A0A0E9XG94</accession>
<dbReference type="EMBL" id="GBXM01006850">
    <property type="protein sequence ID" value="JAI01728.1"/>
    <property type="molecule type" value="Transcribed_RNA"/>
</dbReference>
<reference evidence="2" key="1">
    <citation type="submission" date="2014-11" db="EMBL/GenBank/DDBJ databases">
        <authorList>
            <person name="Amaro Gonzalez C."/>
        </authorList>
    </citation>
    <scope>NUCLEOTIDE SEQUENCE</scope>
</reference>
<organism evidence="2">
    <name type="scientific">Anguilla anguilla</name>
    <name type="common">European freshwater eel</name>
    <name type="synonym">Muraena anguilla</name>
    <dbReference type="NCBI Taxonomy" id="7936"/>
    <lineage>
        <taxon>Eukaryota</taxon>
        <taxon>Metazoa</taxon>
        <taxon>Chordata</taxon>
        <taxon>Craniata</taxon>
        <taxon>Vertebrata</taxon>
        <taxon>Euteleostomi</taxon>
        <taxon>Actinopterygii</taxon>
        <taxon>Neopterygii</taxon>
        <taxon>Teleostei</taxon>
        <taxon>Anguilliformes</taxon>
        <taxon>Anguillidae</taxon>
        <taxon>Anguilla</taxon>
    </lineage>
</organism>